<keyword evidence="11" id="KW-1185">Reference proteome</keyword>
<evidence type="ECO:0000256" key="4">
    <source>
        <dbReference type="ARBA" id="ARBA00022692"/>
    </source>
</evidence>
<keyword evidence="6 8" id="KW-1133">Transmembrane helix</keyword>
<feature type="transmembrane region" description="Helical" evidence="8">
    <location>
        <begin position="84"/>
        <end position="105"/>
    </location>
</feature>
<proteinExistence type="inferred from homology"/>
<dbReference type="SUPFAM" id="SSF161098">
    <property type="entry name" value="MetI-like"/>
    <property type="match status" value="1"/>
</dbReference>
<dbReference type="EMBL" id="JARPTC010000016">
    <property type="protein sequence ID" value="MDO7787856.1"/>
    <property type="molecule type" value="Genomic_DNA"/>
</dbReference>
<name>A0AAW7ZES4_9FIRM</name>
<dbReference type="InterPro" id="IPR000515">
    <property type="entry name" value="MetI-like"/>
</dbReference>
<protein>
    <submittedName>
        <fullName evidence="10">Ectoine/hydroxyectoine ABC transporter permease subunit EhuC</fullName>
    </submittedName>
</protein>
<sequence>MSVSKRSVIIIFELLPGLLPGVRITLLLTALSASLALIIAFIVGFARLSKYRPVRFLATVFVEFFRGTSLLVQLFWAYFVLPFFGIELTAMQAGVLTLGLHYGAYASEIVRSSILAIPKGQTEAGISLNMTRVQIMQRIILPQAFLRMLPPFGNTFIEMLKGTSLVSLITLSDLMFQGVMIRSTTLRTTETFALVLLLYFIIAIPFTLGVRWLERTLVRGRA</sequence>
<comment type="subcellular location">
    <subcellularLocation>
        <location evidence="1 8">Cell membrane</location>
        <topology evidence="1 8">Multi-pass membrane protein</topology>
    </subcellularLocation>
</comment>
<evidence type="ECO:0000256" key="7">
    <source>
        <dbReference type="ARBA" id="ARBA00023136"/>
    </source>
</evidence>
<keyword evidence="2 8" id="KW-0813">Transport</keyword>
<evidence type="ECO:0000256" key="1">
    <source>
        <dbReference type="ARBA" id="ARBA00004651"/>
    </source>
</evidence>
<evidence type="ECO:0000256" key="5">
    <source>
        <dbReference type="ARBA" id="ARBA00022970"/>
    </source>
</evidence>
<feature type="transmembrane region" description="Helical" evidence="8">
    <location>
        <begin position="24"/>
        <end position="44"/>
    </location>
</feature>
<dbReference type="GO" id="GO:0022857">
    <property type="term" value="F:transmembrane transporter activity"/>
    <property type="evidence" value="ECO:0007669"/>
    <property type="project" value="InterPro"/>
</dbReference>
<comment type="caution">
    <text evidence="10">The sequence shown here is derived from an EMBL/GenBank/DDBJ whole genome shotgun (WGS) entry which is preliminary data.</text>
</comment>
<dbReference type="NCBIfam" id="TIGR01726">
    <property type="entry name" value="HEQRo_perm_3TM"/>
    <property type="match status" value="1"/>
</dbReference>
<evidence type="ECO:0000256" key="6">
    <source>
        <dbReference type="ARBA" id="ARBA00022989"/>
    </source>
</evidence>
<dbReference type="Pfam" id="PF00528">
    <property type="entry name" value="BPD_transp_1"/>
    <property type="match status" value="1"/>
</dbReference>
<comment type="similarity">
    <text evidence="8">Belongs to the binding-protein-dependent transport system permease family.</text>
</comment>
<keyword evidence="4 8" id="KW-0812">Transmembrane</keyword>
<reference evidence="10" key="2">
    <citation type="submission" date="2023-03" db="EMBL/GenBank/DDBJ databases">
        <authorList>
            <person name="Zhang Z."/>
        </authorList>
    </citation>
    <scope>NUCLEOTIDE SEQUENCE</scope>
    <source>
        <strain evidence="10">DSA</strain>
    </source>
</reference>
<keyword evidence="7 8" id="KW-0472">Membrane</keyword>
<dbReference type="PANTHER" id="PTHR30614">
    <property type="entry name" value="MEMBRANE COMPONENT OF AMINO ACID ABC TRANSPORTER"/>
    <property type="match status" value="1"/>
</dbReference>
<gene>
    <name evidence="10" type="primary">ehuC</name>
    <name evidence="10" type="ORF">P6N53_11555</name>
</gene>
<keyword evidence="3" id="KW-1003">Cell membrane</keyword>
<dbReference type="PROSITE" id="PS50928">
    <property type="entry name" value="ABC_TM1"/>
    <property type="match status" value="1"/>
</dbReference>
<evidence type="ECO:0000313" key="10">
    <source>
        <dbReference type="EMBL" id="MDO7787856.1"/>
    </source>
</evidence>
<dbReference type="CDD" id="cd06261">
    <property type="entry name" value="TM_PBP2"/>
    <property type="match status" value="1"/>
</dbReference>
<dbReference type="AlphaFoldDB" id="A0AAW7ZES4"/>
<dbReference type="InterPro" id="IPR043429">
    <property type="entry name" value="ArtM/GltK/GlnP/TcyL/YhdX-like"/>
</dbReference>
<dbReference type="NCBIfam" id="TIGR03004">
    <property type="entry name" value="ectoine_ehuC"/>
    <property type="match status" value="1"/>
</dbReference>
<evidence type="ECO:0000256" key="8">
    <source>
        <dbReference type="RuleBase" id="RU363032"/>
    </source>
</evidence>
<feature type="domain" description="ABC transmembrane type-1" evidence="9">
    <location>
        <begin position="22"/>
        <end position="207"/>
    </location>
</feature>
<dbReference type="GO" id="GO:0006865">
    <property type="term" value="P:amino acid transport"/>
    <property type="evidence" value="ECO:0007669"/>
    <property type="project" value="UniProtKB-KW"/>
</dbReference>
<evidence type="ECO:0000256" key="3">
    <source>
        <dbReference type="ARBA" id="ARBA00022475"/>
    </source>
</evidence>
<reference evidence="10" key="1">
    <citation type="journal article" date="2023" name="J. Hazard. Mater.">
        <title>Anaerobic biodegradation of pyrene and benzo[a]pyrene by a new sulfate-reducing Desulforamulus aquiferis strain DSA.</title>
        <authorList>
            <person name="Zhang Z."/>
            <person name="Sun J."/>
            <person name="Gong X."/>
            <person name="Wang C."/>
            <person name="Wang H."/>
        </authorList>
    </citation>
    <scope>NUCLEOTIDE SEQUENCE</scope>
    <source>
        <strain evidence="10">DSA</strain>
    </source>
</reference>
<feature type="transmembrane region" description="Helical" evidence="8">
    <location>
        <begin position="192"/>
        <end position="213"/>
    </location>
</feature>
<dbReference type="PANTHER" id="PTHR30614:SF0">
    <property type="entry name" value="L-CYSTINE TRANSPORT SYSTEM PERMEASE PROTEIN TCYL"/>
    <property type="match status" value="1"/>
</dbReference>
<evidence type="ECO:0000313" key="11">
    <source>
        <dbReference type="Proteomes" id="UP001172911"/>
    </source>
</evidence>
<dbReference type="Proteomes" id="UP001172911">
    <property type="component" value="Unassembled WGS sequence"/>
</dbReference>
<accession>A0AAW7ZES4</accession>
<evidence type="ECO:0000256" key="2">
    <source>
        <dbReference type="ARBA" id="ARBA00022448"/>
    </source>
</evidence>
<organism evidence="10 11">
    <name type="scientific">Desulforamulus aquiferis</name>
    <dbReference type="NCBI Taxonomy" id="1397668"/>
    <lineage>
        <taxon>Bacteria</taxon>
        <taxon>Bacillati</taxon>
        <taxon>Bacillota</taxon>
        <taxon>Clostridia</taxon>
        <taxon>Eubacteriales</taxon>
        <taxon>Peptococcaceae</taxon>
        <taxon>Desulforamulus</taxon>
    </lineage>
</organism>
<dbReference type="InterPro" id="IPR010065">
    <property type="entry name" value="AA_ABC_transptr_permease_3TM"/>
</dbReference>
<evidence type="ECO:0000259" key="9">
    <source>
        <dbReference type="PROSITE" id="PS50928"/>
    </source>
</evidence>
<dbReference type="InterPro" id="IPR014342">
    <property type="entry name" value="Ectoine_EhuC"/>
</dbReference>
<dbReference type="GO" id="GO:0043190">
    <property type="term" value="C:ATP-binding cassette (ABC) transporter complex"/>
    <property type="evidence" value="ECO:0007669"/>
    <property type="project" value="InterPro"/>
</dbReference>
<dbReference type="Gene3D" id="1.10.3720.10">
    <property type="entry name" value="MetI-like"/>
    <property type="match status" value="1"/>
</dbReference>
<dbReference type="InterPro" id="IPR035906">
    <property type="entry name" value="MetI-like_sf"/>
</dbReference>
<keyword evidence="5" id="KW-0029">Amino-acid transport</keyword>